<evidence type="ECO:0000256" key="1">
    <source>
        <dbReference type="SAM" id="MobiDB-lite"/>
    </source>
</evidence>
<name>A0A2Z7BJK2_9LAMI</name>
<dbReference type="AlphaFoldDB" id="A0A2Z7BJK2"/>
<evidence type="ECO:0000313" key="2">
    <source>
        <dbReference type="EMBL" id="KZV34593.1"/>
    </source>
</evidence>
<evidence type="ECO:0000313" key="3">
    <source>
        <dbReference type="Proteomes" id="UP000250235"/>
    </source>
</evidence>
<feature type="compositionally biased region" description="Polar residues" evidence="1">
    <location>
        <begin position="128"/>
        <end position="142"/>
    </location>
</feature>
<protein>
    <submittedName>
        <fullName evidence="2">Mediator of RNA polymerase II transcription subunit 14-like</fullName>
    </submittedName>
</protein>
<feature type="region of interest" description="Disordered" evidence="1">
    <location>
        <begin position="117"/>
        <end position="142"/>
    </location>
</feature>
<sequence length="194" mass="22118">MTFRVVMTNQYNQDLGLFHSTNGNHLESPNEGSSIDYQVTIHLHAQNITMFPTNETWSRLKNQLVKDKPAGHNLQEPIVKEVLSSEDDEDQLERRSADKSKLEKLLKSGCKQEEKERALNRKVPLVDESSSLAPGEPISSTNTHQPQLCVTHLFYAYVRKATDTEFNVFVLGRDLIMVCDSLAKKLRTSLKIYE</sequence>
<reference evidence="2 3" key="1">
    <citation type="journal article" date="2015" name="Proc. Natl. Acad. Sci. U.S.A.">
        <title>The resurrection genome of Boea hygrometrica: A blueprint for survival of dehydration.</title>
        <authorList>
            <person name="Xiao L."/>
            <person name="Yang G."/>
            <person name="Zhang L."/>
            <person name="Yang X."/>
            <person name="Zhao S."/>
            <person name="Ji Z."/>
            <person name="Zhou Q."/>
            <person name="Hu M."/>
            <person name="Wang Y."/>
            <person name="Chen M."/>
            <person name="Xu Y."/>
            <person name="Jin H."/>
            <person name="Xiao X."/>
            <person name="Hu G."/>
            <person name="Bao F."/>
            <person name="Hu Y."/>
            <person name="Wan P."/>
            <person name="Li L."/>
            <person name="Deng X."/>
            <person name="Kuang T."/>
            <person name="Xiang C."/>
            <person name="Zhu J.K."/>
            <person name="Oliver M.J."/>
            <person name="He Y."/>
        </authorList>
    </citation>
    <scope>NUCLEOTIDE SEQUENCE [LARGE SCALE GENOMIC DNA]</scope>
    <source>
        <strain evidence="3">cv. XS01</strain>
    </source>
</reference>
<organism evidence="2 3">
    <name type="scientific">Dorcoceras hygrometricum</name>
    <dbReference type="NCBI Taxonomy" id="472368"/>
    <lineage>
        <taxon>Eukaryota</taxon>
        <taxon>Viridiplantae</taxon>
        <taxon>Streptophyta</taxon>
        <taxon>Embryophyta</taxon>
        <taxon>Tracheophyta</taxon>
        <taxon>Spermatophyta</taxon>
        <taxon>Magnoliopsida</taxon>
        <taxon>eudicotyledons</taxon>
        <taxon>Gunneridae</taxon>
        <taxon>Pentapetalae</taxon>
        <taxon>asterids</taxon>
        <taxon>lamiids</taxon>
        <taxon>Lamiales</taxon>
        <taxon>Gesneriaceae</taxon>
        <taxon>Didymocarpoideae</taxon>
        <taxon>Trichosporeae</taxon>
        <taxon>Loxocarpinae</taxon>
        <taxon>Dorcoceras</taxon>
    </lineage>
</organism>
<dbReference type="Proteomes" id="UP000250235">
    <property type="component" value="Unassembled WGS sequence"/>
</dbReference>
<dbReference type="EMBL" id="KV005032">
    <property type="protein sequence ID" value="KZV34593.1"/>
    <property type="molecule type" value="Genomic_DNA"/>
</dbReference>
<proteinExistence type="predicted"/>
<accession>A0A2Z7BJK2</accession>
<gene>
    <name evidence="2" type="ORF">F511_17723</name>
</gene>
<keyword evidence="3" id="KW-1185">Reference proteome</keyword>